<sequence>MERLLYRQGNYGSICFPYKESCEFATKKCIKECTEQHNNMSWFKEIFEDFKKKSSISLYAQIKQEMQENNFTMLSWFDCGDCPIRLTIKVVQIMEQLREDGFWQIGFTRNKKLWKQVKDLCNVRFMLTVERGTKLELEGYYSIPDYSNQRTAIVHYHTYDKPIDESIDQIISEGYANIRYCGGGGSYIETKKVTEPKLVDQCFAFNSNTGTCNSSGDPVNVVHEANCQYCYEDNEGCFSG</sequence>
<dbReference type="EMBL" id="LAZR01002375">
    <property type="protein sequence ID" value="KKN30853.1"/>
    <property type="molecule type" value="Genomic_DNA"/>
</dbReference>
<evidence type="ECO:0000313" key="1">
    <source>
        <dbReference type="EMBL" id="KKN30853.1"/>
    </source>
</evidence>
<proteinExistence type="predicted"/>
<reference evidence="1" key="1">
    <citation type="journal article" date="2015" name="Nature">
        <title>Complex archaea that bridge the gap between prokaryotes and eukaryotes.</title>
        <authorList>
            <person name="Spang A."/>
            <person name="Saw J.H."/>
            <person name="Jorgensen S.L."/>
            <person name="Zaremba-Niedzwiedzka K."/>
            <person name="Martijn J."/>
            <person name="Lind A.E."/>
            <person name="van Eijk R."/>
            <person name="Schleper C."/>
            <person name="Guy L."/>
            <person name="Ettema T.J."/>
        </authorList>
    </citation>
    <scope>NUCLEOTIDE SEQUENCE</scope>
</reference>
<protein>
    <submittedName>
        <fullName evidence="1">Uncharacterized protein</fullName>
    </submittedName>
</protein>
<dbReference type="AlphaFoldDB" id="A0A0F9SNM0"/>
<comment type="caution">
    <text evidence="1">The sequence shown here is derived from an EMBL/GenBank/DDBJ whole genome shotgun (WGS) entry which is preliminary data.</text>
</comment>
<name>A0A0F9SNM0_9ZZZZ</name>
<accession>A0A0F9SNM0</accession>
<gene>
    <name evidence="1" type="ORF">LCGC14_0829780</name>
</gene>
<organism evidence="1">
    <name type="scientific">marine sediment metagenome</name>
    <dbReference type="NCBI Taxonomy" id="412755"/>
    <lineage>
        <taxon>unclassified sequences</taxon>
        <taxon>metagenomes</taxon>
        <taxon>ecological metagenomes</taxon>
    </lineage>
</organism>